<dbReference type="GeneID" id="27429937"/>
<sequence>MFLKFITAFINKFWPTPVTCDKENTSRTTQKLHNDKFSYILLHKRLSFEDDYYSFDLEYMCDKRKNIWFVAENLTNALQICERTLHNCVTRENLKSLEQILFDRCDDTRGSTKVMRCLNKSGAMQLFNAISFDKKCDFVVWFMNVLDNLESSKMNDCDLKVYEIHQMITILFKNFNALCVSHDEKNAETFAKLIDLECKILNIQQHLNNYSHAQQILDVNNKLLRFPLDTTKHPSLGVYVKTKDDKNTIITFVSGQQKHFNSRKRKMDSADLMCNIKHPNPRLAINCLYESLTQNYKCMRKNNSTVFIEAPANDVSDLIKKNLTLKHKYL</sequence>
<dbReference type="EMBL" id="KR011717">
    <property type="protein sequence ID" value="AKR17332.1"/>
    <property type="molecule type" value="Genomic_DNA"/>
</dbReference>
<evidence type="ECO:0000313" key="1">
    <source>
        <dbReference type="EMBL" id="AKR17332.1"/>
    </source>
</evidence>
<protein>
    <submittedName>
        <fullName evidence="1">387 kDa</fullName>
    </submittedName>
</protein>
<evidence type="ECO:0000313" key="2">
    <source>
        <dbReference type="Proteomes" id="UP000201861"/>
    </source>
</evidence>
<organism evidence="1 2">
    <name type="scientific">Urbanus proteus nucleopolyhedrovirus</name>
    <dbReference type="NCBI Taxonomy" id="1675866"/>
    <lineage>
        <taxon>Viruses</taxon>
        <taxon>Viruses incertae sedis</taxon>
        <taxon>Naldaviricetes</taxon>
        <taxon>Lefavirales</taxon>
        <taxon>Baculoviridae</taxon>
        <taxon>Alphabaculovirus</taxon>
        <taxon>Alphabaculovirus urprotei</taxon>
    </lineage>
</organism>
<dbReference type="KEGG" id="vg:27429937"/>
<keyword evidence="2" id="KW-1185">Reference proteome</keyword>
<name>A0A161C6X1_9ABAC</name>
<dbReference type="Proteomes" id="UP000201861">
    <property type="component" value="Segment"/>
</dbReference>
<dbReference type="RefSeq" id="YP_009250106.1">
    <property type="nucleotide sequence ID" value="NC_029997.2"/>
</dbReference>
<accession>A0A161C6X1</accession>
<reference evidence="1" key="1">
    <citation type="submission" date="2017-04" db="EMBL/GenBank/DDBJ databases">
        <title>Complete genome sequence of Urbanus proteus nucleopolyhedrovirus (UrprNPV).</title>
        <authorList>
            <person name="Santos E.R."/>
            <person name="Melo F.L."/>
            <person name="Sosa-Gomez D.R."/>
            <person name="Ribeiro B.M."/>
            <person name="Ardisson-Araujo D.M.P."/>
        </authorList>
    </citation>
    <scope>NUCLEOTIDE SEQUENCE [LARGE SCALE GENOMIC DNA]</scope>
    <source>
        <strain evidence="1">Southern Brazil</strain>
    </source>
</reference>
<gene>
    <name evidence="1" type="primary">387kDa</name>
</gene>
<dbReference type="OrthoDB" id="7030at10239"/>
<proteinExistence type="predicted"/>